<dbReference type="EMBL" id="OV651816">
    <property type="protein sequence ID" value="CAH1109497.1"/>
    <property type="molecule type" value="Genomic_DNA"/>
</dbReference>
<protein>
    <submittedName>
        <fullName evidence="1">Uncharacterized protein</fullName>
    </submittedName>
</protein>
<keyword evidence="2" id="KW-1185">Reference proteome</keyword>
<name>A0A9P0CU63_9CUCU</name>
<gene>
    <name evidence="1" type="ORF">PSYICH_LOCUS10163</name>
</gene>
<proteinExistence type="predicted"/>
<sequence length="109" mass="12442">MSVVNFSSSLQNTLNRGKKCKSKIVQWQNNKSKLARDRGEEYLSKRKKSIPAVAPPEENVVCRCKRGCFAAKLEGNKRTIFSKFISLTMNNPNFLLINVLRYVSPYGQK</sequence>
<evidence type="ECO:0000313" key="1">
    <source>
        <dbReference type="EMBL" id="CAH1109497.1"/>
    </source>
</evidence>
<dbReference type="Proteomes" id="UP001153636">
    <property type="component" value="Chromosome 4"/>
</dbReference>
<organism evidence="1 2">
    <name type="scientific">Psylliodes chrysocephalus</name>
    <dbReference type="NCBI Taxonomy" id="3402493"/>
    <lineage>
        <taxon>Eukaryota</taxon>
        <taxon>Metazoa</taxon>
        <taxon>Ecdysozoa</taxon>
        <taxon>Arthropoda</taxon>
        <taxon>Hexapoda</taxon>
        <taxon>Insecta</taxon>
        <taxon>Pterygota</taxon>
        <taxon>Neoptera</taxon>
        <taxon>Endopterygota</taxon>
        <taxon>Coleoptera</taxon>
        <taxon>Polyphaga</taxon>
        <taxon>Cucujiformia</taxon>
        <taxon>Chrysomeloidea</taxon>
        <taxon>Chrysomelidae</taxon>
        <taxon>Galerucinae</taxon>
        <taxon>Alticini</taxon>
        <taxon>Psylliodes</taxon>
    </lineage>
</organism>
<reference evidence="1" key="1">
    <citation type="submission" date="2022-01" db="EMBL/GenBank/DDBJ databases">
        <authorList>
            <person name="King R."/>
        </authorList>
    </citation>
    <scope>NUCLEOTIDE SEQUENCE</scope>
</reference>
<dbReference type="AlphaFoldDB" id="A0A9P0CU63"/>
<accession>A0A9P0CU63</accession>
<evidence type="ECO:0000313" key="2">
    <source>
        <dbReference type="Proteomes" id="UP001153636"/>
    </source>
</evidence>